<dbReference type="EMBL" id="JAHRHJ020000001">
    <property type="protein sequence ID" value="KAH9328481.1"/>
    <property type="molecule type" value="Genomic_DNA"/>
</dbReference>
<evidence type="ECO:0000313" key="2">
    <source>
        <dbReference type="Proteomes" id="UP000824469"/>
    </source>
</evidence>
<comment type="caution">
    <text evidence="1">The sequence shown here is derived from an EMBL/GenBank/DDBJ whole genome shotgun (WGS) entry which is preliminary data.</text>
</comment>
<gene>
    <name evidence="1" type="ORF">KI387_000589</name>
</gene>
<dbReference type="AlphaFoldDB" id="A0AA38GU98"/>
<name>A0AA38GU98_TAXCH</name>
<accession>A0AA38GU98</accession>
<organism evidence="1 2">
    <name type="scientific">Taxus chinensis</name>
    <name type="common">Chinese yew</name>
    <name type="synonym">Taxus wallichiana var. chinensis</name>
    <dbReference type="NCBI Taxonomy" id="29808"/>
    <lineage>
        <taxon>Eukaryota</taxon>
        <taxon>Viridiplantae</taxon>
        <taxon>Streptophyta</taxon>
        <taxon>Embryophyta</taxon>
        <taxon>Tracheophyta</taxon>
        <taxon>Spermatophyta</taxon>
        <taxon>Pinopsida</taxon>
        <taxon>Pinidae</taxon>
        <taxon>Conifers II</taxon>
        <taxon>Cupressales</taxon>
        <taxon>Taxaceae</taxon>
        <taxon>Taxus</taxon>
    </lineage>
</organism>
<keyword evidence="2" id="KW-1185">Reference proteome</keyword>
<sequence>IAGIDLQHIFFAVRLEYIYGCTHFLFESIKVGLTLKYLLKQYFNIIIEFQPLAYHIREYLYLQGLQNLLTCSYLQSGLLCT</sequence>
<protein>
    <submittedName>
        <fullName evidence="1">Uncharacterized protein</fullName>
    </submittedName>
</protein>
<proteinExistence type="predicted"/>
<feature type="non-terminal residue" evidence="1">
    <location>
        <position position="81"/>
    </location>
</feature>
<dbReference type="Proteomes" id="UP000824469">
    <property type="component" value="Unassembled WGS sequence"/>
</dbReference>
<evidence type="ECO:0000313" key="1">
    <source>
        <dbReference type="EMBL" id="KAH9328481.1"/>
    </source>
</evidence>
<feature type="non-terminal residue" evidence="1">
    <location>
        <position position="1"/>
    </location>
</feature>
<reference evidence="1 2" key="1">
    <citation type="journal article" date="2021" name="Nat. Plants">
        <title>The Taxus genome provides insights into paclitaxel biosynthesis.</title>
        <authorList>
            <person name="Xiong X."/>
            <person name="Gou J."/>
            <person name="Liao Q."/>
            <person name="Li Y."/>
            <person name="Zhou Q."/>
            <person name="Bi G."/>
            <person name="Li C."/>
            <person name="Du R."/>
            <person name="Wang X."/>
            <person name="Sun T."/>
            <person name="Guo L."/>
            <person name="Liang H."/>
            <person name="Lu P."/>
            <person name="Wu Y."/>
            <person name="Zhang Z."/>
            <person name="Ro D.K."/>
            <person name="Shang Y."/>
            <person name="Huang S."/>
            <person name="Yan J."/>
        </authorList>
    </citation>
    <scope>NUCLEOTIDE SEQUENCE [LARGE SCALE GENOMIC DNA]</scope>
    <source>
        <strain evidence="1">Ta-2019</strain>
    </source>
</reference>